<organism evidence="1 2">
    <name type="scientific">Avena sativa</name>
    <name type="common">Oat</name>
    <dbReference type="NCBI Taxonomy" id="4498"/>
    <lineage>
        <taxon>Eukaryota</taxon>
        <taxon>Viridiplantae</taxon>
        <taxon>Streptophyta</taxon>
        <taxon>Embryophyta</taxon>
        <taxon>Tracheophyta</taxon>
        <taxon>Spermatophyta</taxon>
        <taxon>Magnoliopsida</taxon>
        <taxon>Liliopsida</taxon>
        <taxon>Poales</taxon>
        <taxon>Poaceae</taxon>
        <taxon>BOP clade</taxon>
        <taxon>Pooideae</taxon>
        <taxon>Poodae</taxon>
        <taxon>Poeae</taxon>
        <taxon>Poeae Chloroplast Group 1 (Aveneae type)</taxon>
        <taxon>Aveninae</taxon>
        <taxon>Avena</taxon>
    </lineage>
</organism>
<protein>
    <submittedName>
        <fullName evidence="1">Uncharacterized protein</fullName>
    </submittedName>
</protein>
<reference evidence="1" key="2">
    <citation type="submission" date="2025-09" db="UniProtKB">
        <authorList>
            <consortium name="EnsemblPlants"/>
        </authorList>
    </citation>
    <scope>IDENTIFICATION</scope>
</reference>
<dbReference type="EnsemblPlants" id="AVESA.00010b.r2.7DG1344650.1">
    <property type="protein sequence ID" value="AVESA.00010b.r2.7DG1344650.1.CDS.1"/>
    <property type="gene ID" value="AVESA.00010b.r2.7DG1344650"/>
</dbReference>
<reference evidence="1" key="1">
    <citation type="submission" date="2021-05" db="EMBL/GenBank/DDBJ databases">
        <authorList>
            <person name="Scholz U."/>
            <person name="Mascher M."/>
            <person name="Fiebig A."/>
        </authorList>
    </citation>
    <scope>NUCLEOTIDE SEQUENCE [LARGE SCALE GENOMIC DNA]</scope>
</reference>
<evidence type="ECO:0000313" key="2">
    <source>
        <dbReference type="Proteomes" id="UP001732700"/>
    </source>
</evidence>
<name>A0ACD6A6C8_AVESA</name>
<proteinExistence type="predicted"/>
<sequence>MAAQVKEEEKKTKKMTILVTIPRPSRQRCAPDHLKVVALEVSSDDTVASVKATLHDMEGIPPRRQRLVFARSALPDDDAMTLADHGVLNSAAIQLVETKMKVRVRDWTGRTITISGVESCDTVESFRVRLQEEGIRLRPKQQRIICGGSSQLEDGHTLAEYGVQDSSLMMLVARST</sequence>
<dbReference type="Proteomes" id="UP001732700">
    <property type="component" value="Chromosome 7D"/>
</dbReference>
<keyword evidence="2" id="KW-1185">Reference proteome</keyword>
<accession>A0ACD6A6C8</accession>
<evidence type="ECO:0000313" key="1">
    <source>
        <dbReference type="EnsemblPlants" id="AVESA.00010b.r2.7DG1344650.1.CDS.1"/>
    </source>
</evidence>